<feature type="non-terminal residue" evidence="5">
    <location>
        <position position="180"/>
    </location>
</feature>
<evidence type="ECO:0000313" key="6">
    <source>
        <dbReference type="Proteomes" id="UP000078046"/>
    </source>
</evidence>
<comment type="caution">
    <text evidence="5">The sequence shown here is derived from an EMBL/GenBank/DDBJ whole genome shotgun (WGS) entry which is preliminary data.</text>
</comment>
<keyword evidence="6" id="KW-1185">Reference proteome</keyword>
<dbReference type="OrthoDB" id="1875751at2759"/>
<dbReference type="EMBL" id="LWCA01001050">
    <property type="protein sequence ID" value="OAF66059.1"/>
    <property type="molecule type" value="Genomic_DNA"/>
</dbReference>
<protein>
    <recommendedName>
        <fullName evidence="4">RRM domain-containing protein</fullName>
    </recommendedName>
</protein>
<name>A0A177AVQ1_9BILA</name>
<dbReference type="PANTHER" id="PTHR48033">
    <property type="entry name" value="RNA-BINDING (RRM/RBD/RNP MOTIFS) FAMILY PROTEIN"/>
    <property type="match status" value="1"/>
</dbReference>
<dbReference type="Proteomes" id="UP000078046">
    <property type="component" value="Unassembled WGS sequence"/>
</dbReference>
<evidence type="ECO:0000259" key="4">
    <source>
        <dbReference type="PROSITE" id="PS50102"/>
    </source>
</evidence>
<dbReference type="Pfam" id="PF00076">
    <property type="entry name" value="RRM_1"/>
    <property type="match status" value="1"/>
</dbReference>
<dbReference type="InterPro" id="IPR012677">
    <property type="entry name" value="Nucleotide-bd_a/b_plait_sf"/>
</dbReference>
<evidence type="ECO:0000313" key="5">
    <source>
        <dbReference type="EMBL" id="OAF66059.1"/>
    </source>
</evidence>
<accession>A0A177AVQ1</accession>
<dbReference type="InterPro" id="IPR035979">
    <property type="entry name" value="RBD_domain_sf"/>
</dbReference>
<dbReference type="SMART" id="SM00360">
    <property type="entry name" value="RRM"/>
    <property type="match status" value="1"/>
</dbReference>
<dbReference type="PANTHER" id="PTHR48033:SF10">
    <property type="entry name" value="RNA-BINDING PROTEIN SQUID"/>
    <property type="match status" value="1"/>
</dbReference>
<dbReference type="SUPFAM" id="SSF54928">
    <property type="entry name" value="RNA-binding domain, RBD"/>
    <property type="match status" value="1"/>
</dbReference>
<dbReference type="InterPro" id="IPR000504">
    <property type="entry name" value="RRM_dom"/>
</dbReference>
<evidence type="ECO:0000256" key="3">
    <source>
        <dbReference type="PROSITE-ProRule" id="PRU00176"/>
    </source>
</evidence>
<feature type="domain" description="RRM" evidence="4">
    <location>
        <begin position="71"/>
        <end position="153"/>
    </location>
</feature>
<dbReference type="PROSITE" id="PS50102">
    <property type="entry name" value="RRM"/>
    <property type="match status" value="1"/>
</dbReference>
<proteinExistence type="predicted"/>
<dbReference type="GO" id="GO:0000785">
    <property type="term" value="C:chromatin"/>
    <property type="evidence" value="ECO:0007669"/>
    <property type="project" value="TreeGrafter"/>
</dbReference>
<reference evidence="5 6" key="1">
    <citation type="submission" date="2016-04" db="EMBL/GenBank/DDBJ databases">
        <title>The genome of Intoshia linei affirms orthonectids as highly simplified spiralians.</title>
        <authorList>
            <person name="Mikhailov K.V."/>
            <person name="Slusarev G.S."/>
            <person name="Nikitin M.A."/>
            <person name="Logacheva M.D."/>
            <person name="Penin A."/>
            <person name="Aleoshin V."/>
            <person name="Panchin Y.V."/>
        </authorList>
    </citation>
    <scope>NUCLEOTIDE SEQUENCE [LARGE SCALE GENOMIC DNA]</scope>
    <source>
        <strain evidence="5">Intl2013</strain>
        <tissue evidence="5">Whole animal</tissue>
    </source>
</reference>
<evidence type="ECO:0000256" key="1">
    <source>
        <dbReference type="ARBA" id="ARBA00004123"/>
    </source>
</evidence>
<keyword evidence="3" id="KW-0694">RNA-binding</keyword>
<dbReference type="GO" id="GO:0003723">
    <property type="term" value="F:RNA binding"/>
    <property type="evidence" value="ECO:0007669"/>
    <property type="project" value="UniProtKB-UniRule"/>
</dbReference>
<organism evidence="5 6">
    <name type="scientific">Intoshia linei</name>
    <dbReference type="NCBI Taxonomy" id="1819745"/>
    <lineage>
        <taxon>Eukaryota</taxon>
        <taxon>Metazoa</taxon>
        <taxon>Spiralia</taxon>
        <taxon>Lophotrochozoa</taxon>
        <taxon>Mesozoa</taxon>
        <taxon>Orthonectida</taxon>
        <taxon>Rhopaluridae</taxon>
        <taxon>Intoshia</taxon>
    </lineage>
</organism>
<dbReference type="Gene3D" id="3.30.70.330">
    <property type="match status" value="2"/>
</dbReference>
<keyword evidence="2" id="KW-0539">Nucleus</keyword>
<dbReference type="GO" id="GO:0005654">
    <property type="term" value="C:nucleoplasm"/>
    <property type="evidence" value="ECO:0007669"/>
    <property type="project" value="TreeGrafter"/>
</dbReference>
<sequence>MSKIVRKKFRRKNYGKDSISKIDINVDSSKNVEHNEPHVELDFSEEKANIRKFSQFKNLNIPEYKFPPDERKIFVGGLHFQTSENDFRNYFSQFGLIIDSNIKFNQITKSSRGFGFVIFKDKVSVDKVMSQDVHILDNKQIDPKIATTNGNEVPKKIFVGGITNDVTEKDLKNHFSVFGD</sequence>
<comment type="subcellular location">
    <subcellularLocation>
        <location evidence="1">Nucleus</location>
    </subcellularLocation>
</comment>
<gene>
    <name evidence="5" type="ORF">A3Q56_06216</name>
</gene>
<dbReference type="GO" id="GO:0010468">
    <property type="term" value="P:regulation of gene expression"/>
    <property type="evidence" value="ECO:0007669"/>
    <property type="project" value="TreeGrafter"/>
</dbReference>
<dbReference type="AlphaFoldDB" id="A0A177AVQ1"/>
<evidence type="ECO:0000256" key="2">
    <source>
        <dbReference type="ARBA" id="ARBA00023242"/>
    </source>
</evidence>